<reference evidence="1 2" key="1">
    <citation type="submission" date="2024-02" db="EMBL/GenBank/DDBJ databases">
        <authorList>
            <person name="Chen Y."/>
            <person name="Shah S."/>
            <person name="Dougan E. K."/>
            <person name="Thang M."/>
            <person name="Chan C."/>
        </authorList>
    </citation>
    <scope>NUCLEOTIDE SEQUENCE [LARGE SCALE GENOMIC DNA]</scope>
</reference>
<comment type="caution">
    <text evidence="1">The sequence shown here is derived from an EMBL/GenBank/DDBJ whole genome shotgun (WGS) entry which is preliminary data.</text>
</comment>
<proteinExistence type="predicted"/>
<accession>A0ABP0I721</accession>
<evidence type="ECO:0000313" key="1">
    <source>
        <dbReference type="EMBL" id="CAK8997218.1"/>
    </source>
</evidence>
<name>A0ABP0I721_9DINO</name>
<keyword evidence="2" id="KW-1185">Reference proteome</keyword>
<sequence>ILWKHGVGVMSHVGALDPELVANVDPEAALKWLEPHFQYLDTQEVWGLTIKLVQQLDIAVENLHLSGCACLLKIAWGAKSDASDSDASASASTAKRSVTKESWYMLGCGSKRPLVHIMGMMDEKCITICSVRKMAL</sequence>
<feature type="non-terminal residue" evidence="1">
    <location>
        <position position="136"/>
    </location>
</feature>
<gene>
    <name evidence="1" type="ORF">SCF082_LOCUS5131</name>
</gene>
<dbReference type="EMBL" id="CAXAMM010002735">
    <property type="protein sequence ID" value="CAK8997218.1"/>
    <property type="molecule type" value="Genomic_DNA"/>
</dbReference>
<dbReference type="Proteomes" id="UP001642464">
    <property type="component" value="Unassembled WGS sequence"/>
</dbReference>
<evidence type="ECO:0000313" key="2">
    <source>
        <dbReference type="Proteomes" id="UP001642464"/>
    </source>
</evidence>
<protein>
    <submittedName>
        <fullName evidence="1">Uncharacterized protein</fullName>
    </submittedName>
</protein>
<organism evidence="1 2">
    <name type="scientific">Durusdinium trenchii</name>
    <dbReference type="NCBI Taxonomy" id="1381693"/>
    <lineage>
        <taxon>Eukaryota</taxon>
        <taxon>Sar</taxon>
        <taxon>Alveolata</taxon>
        <taxon>Dinophyceae</taxon>
        <taxon>Suessiales</taxon>
        <taxon>Symbiodiniaceae</taxon>
        <taxon>Durusdinium</taxon>
    </lineage>
</organism>
<feature type="non-terminal residue" evidence="1">
    <location>
        <position position="1"/>
    </location>
</feature>